<protein>
    <submittedName>
        <fullName evidence="1">Uncharacterized protein</fullName>
    </submittedName>
</protein>
<organism evidence="1 2">
    <name type="scientific">Trichonephila clavata</name>
    <name type="common">Joro spider</name>
    <name type="synonym">Nephila clavata</name>
    <dbReference type="NCBI Taxonomy" id="2740835"/>
    <lineage>
        <taxon>Eukaryota</taxon>
        <taxon>Metazoa</taxon>
        <taxon>Ecdysozoa</taxon>
        <taxon>Arthropoda</taxon>
        <taxon>Chelicerata</taxon>
        <taxon>Arachnida</taxon>
        <taxon>Araneae</taxon>
        <taxon>Araneomorphae</taxon>
        <taxon>Entelegynae</taxon>
        <taxon>Araneoidea</taxon>
        <taxon>Nephilidae</taxon>
        <taxon>Trichonephila</taxon>
    </lineage>
</organism>
<evidence type="ECO:0000313" key="1">
    <source>
        <dbReference type="EMBL" id="GFR07507.1"/>
    </source>
</evidence>
<dbReference type="AlphaFoldDB" id="A0A8X6LGG5"/>
<comment type="caution">
    <text evidence="1">The sequence shown here is derived from an EMBL/GenBank/DDBJ whole genome shotgun (WGS) entry which is preliminary data.</text>
</comment>
<dbReference type="PANTHER" id="PTHR47163:SF2">
    <property type="entry name" value="SI:DKEY-17M8.2"/>
    <property type="match status" value="1"/>
</dbReference>
<evidence type="ECO:0000313" key="2">
    <source>
        <dbReference type="Proteomes" id="UP000887116"/>
    </source>
</evidence>
<reference evidence="1" key="1">
    <citation type="submission" date="2020-07" db="EMBL/GenBank/DDBJ databases">
        <title>Multicomponent nature underlies the extraordinary mechanical properties of spider dragline silk.</title>
        <authorList>
            <person name="Kono N."/>
            <person name="Nakamura H."/>
            <person name="Mori M."/>
            <person name="Yoshida Y."/>
            <person name="Ohtoshi R."/>
            <person name="Malay A.D."/>
            <person name="Moran D.A.P."/>
            <person name="Tomita M."/>
            <person name="Numata K."/>
            <person name="Arakawa K."/>
        </authorList>
    </citation>
    <scope>NUCLEOTIDE SEQUENCE</scope>
</reference>
<name>A0A8X6LGG5_TRICU</name>
<dbReference type="PANTHER" id="PTHR47163">
    <property type="entry name" value="DDE_TNP_IS1595 DOMAIN-CONTAINING PROTEIN"/>
    <property type="match status" value="1"/>
</dbReference>
<dbReference type="EMBL" id="BMAO01026170">
    <property type="protein sequence ID" value="GFR07507.1"/>
    <property type="molecule type" value="Genomic_DNA"/>
</dbReference>
<keyword evidence="2" id="KW-1185">Reference proteome</keyword>
<accession>A0A8X6LGG5</accession>
<sequence>MKVVGSGVIIEIDESKFGKRKFHRGKRVEGKWEFGGVERETGACFMKVVDDRTTNSVLSVINEYECPKYAKDIHLVHRNRTIDGSEWRCRVQAKKNPHFVWRSVRRGTWFSESKLSISIILRLTSYWFGKSMNEFLVNDLNINKATVLDWYMFCCEVCMIACVNESAKLGGEGVIVEIDESLLGKLEEEKSEMKLSIWWNSESRKNVSSVWWPIERKRNYLQYFGNSNSSDNSARLIGKPSRADINFGKLKEARIILEAIWRRRHLALLFSNIRKFL</sequence>
<dbReference type="Proteomes" id="UP000887116">
    <property type="component" value="Unassembled WGS sequence"/>
</dbReference>
<gene>
    <name evidence="1" type="primary">X975_17148</name>
    <name evidence="1" type="ORF">TNCT_632041</name>
</gene>
<dbReference type="OrthoDB" id="424490at2759"/>
<proteinExistence type="predicted"/>
<dbReference type="InterPro" id="IPR053164">
    <property type="entry name" value="IS1016-like_transposase"/>
</dbReference>